<dbReference type="EC" id="3.1.1.31" evidence="5 7"/>
<comment type="similarity">
    <text evidence="4 7">Belongs to the glucosamine/galactosamine-6-phosphate isomerase family. 6-phosphogluconolactonase subfamily.</text>
</comment>
<dbReference type="InterPro" id="IPR005900">
    <property type="entry name" value="6-phosphogluconolactonase_DevB"/>
</dbReference>
<dbReference type="NCBIfam" id="TIGR01198">
    <property type="entry name" value="pgl"/>
    <property type="match status" value="1"/>
</dbReference>
<dbReference type="InterPro" id="IPR039104">
    <property type="entry name" value="6PGL"/>
</dbReference>
<dbReference type="InterPro" id="IPR006148">
    <property type="entry name" value="Glc/Gal-6P_isomerase"/>
</dbReference>
<dbReference type="Gene3D" id="3.40.50.1360">
    <property type="match status" value="1"/>
</dbReference>
<dbReference type="EMBL" id="JACZZA010000013">
    <property type="protein sequence ID" value="MBE1162460.1"/>
    <property type="molecule type" value="Genomic_DNA"/>
</dbReference>
<dbReference type="InterPro" id="IPR037171">
    <property type="entry name" value="NagB/RpiA_transferase-like"/>
</dbReference>
<dbReference type="GO" id="GO:0017057">
    <property type="term" value="F:6-phosphogluconolactonase activity"/>
    <property type="evidence" value="ECO:0007669"/>
    <property type="project" value="UniProtKB-EC"/>
</dbReference>
<dbReference type="PANTHER" id="PTHR11054">
    <property type="entry name" value="6-PHOSPHOGLUCONOLACTONASE"/>
    <property type="match status" value="1"/>
</dbReference>
<proteinExistence type="inferred from homology"/>
<name>A0ABR9GEI2_9GAMM</name>
<protein>
    <recommendedName>
        <fullName evidence="6 7">6-phosphogluconolactonase</fullName>
        <shortName evidence="7">6PGL</shortName>
        <ecNumber evidence="5 7">3.1.1.31</ecNumber>
    </recommendedName>
</protein>
<evidence type="ECO:0000256" key="5">
    <source>
        <dbReference type="ARBA" id="ARBA00013198"/>
    </source>
</evidence>
<sequence length="269" mass="29350">MVGRRRSTAPVHLRHLGPERCGRPDRARRPHLGRGLRIVSSSPQLHGFDDGQALAEALASAIAGQLRVAIETRGEALLAVSGGSTPKRLFELLSQQDLNWSRVTITLVDERWVPDSDERSNARMVEALLLQHKAADAEFVPLYVEAATPEAGIAEVRTRVGALKHPFDVVVLGMGPDGHTASFFPGGDRLREALDLSNTAQVLPMRAPGAGEPRITFTLRELLQAHTLYLHVQGNDKRDVLAQAEQPGSALPIANVLRAGRQLDIYWCP</sequence>
<feature type="region of interest" description="Disordered" evidence="8">
    <location>
        <begin position="1"/>
        <end position="30"/>
    </location>
</feature>
<evidence type="ECO:0000256" key="7">
    <source>
        <dbReference type="RuleBase" id="RU365095"/>
    </source>
</evidence>
<evidence type="ECO:0000256" key="8">
    <source>
        <dbReference type="SAM" id="MobiDB-lite"/>
    </source>
</evidence>
<dbReference type="PANTHER" id="PTHR11054:SF0">
    <property type="entry name" value="6-PHOSPHOGLUCONOLACTONASE"/>
    <property type="match status" value="1"/>
</dbReference>
<evidence type="ECO:0000259" key="9">
    <source>
        <dbReference type="Pfam" id="PF01182"/>
    </source>
</evidence>
<comment type="catalytic activity">
    <reaction evidence="1 7">
        <text>6-phospho-D-glucono-1,5-lactone + H2O = 6-phospho-D-gluconate + H(+)</text>
        <dbReference type="Rhea" id="RHEA:12556"/>
        <dbReference type="ChEBI" id="CHEBI:15377"/>
        <dbReference type="ChEBI" id="CHEBI:15378"/>
        <dbReference type="ChEBI" id="CHEBI:57955"/>
        <dbReference type="ChEBI" id="CHEBI:58759"/>
        <dbReference type="EC" id="3.1.1.31"/>
    </reaction>
</comment>
<evidence type="ECO:0000256" key="1">
    <source>
        <dbReference type="ARBA" id="ARBA00000832"/>
    </source>
</evidence>
<feature type="domain" description="Glucosamine/galactosamine-6-phosphate isomerase" evidence="9">
    <location>
        <begin position="50"/>
        <end position="259"/>
    </location>
</feature>
<dbReference type="SUPFAM" id="SSF100950">
    <property type="entry name" value="NagB/RpiA/CoA transferase-like"/>
    <property type="match status" value="1"/>
</dbReference>
<accession>A0ABR9GEI2</accession>
<keyword evidence="7 10" id="KW-0378">Hydrolase</keyword>
<evidence type="ECO:0000256" key="6">
    <source>
        <dbReference type="ARBA" id="ARBA00020337"/>
    </source>
</evidence>
<gene>
    <name evidence="7 10" type="primary">pgl</name>
    <name evidence="10" type="ORF">IGX34_18900</name>
</gene>
<feature type="compositionally biased region" description="Basic residues" evidence="8">
    <location>
        <begin position="1"/>
        <end position="15"/>
    </location>
</feature>
<comment type="caution">
    <text evidence="10">The sequence shown here is derived from an EMBL/GenBank/DDBJ whole genome shotgun (WGS) entry which is preliminary data.</text>
</comment>
<evidence type="ECO:0000313" key="11">
    <source>
        <dbReference type="Proteomes" id="UP000651010"/>
    </source>
</evidence>
<organism evidence="10 11">
    <name type="scientific">Dyella acidiphila</name>
    <dbReference type="NCBI Taxonomy" id="2775866"/>
    <lineage>
        <taxon>Bacteria</taxon>
        <taxon>Pseudomonadati</taxon>
        <taxon>Pseudomonadota</taxon>
        <taxon>Gammaproteobacteria</taxon>
        <taxon>Lysobacterales</taxon>
        <taxon>Rhodanobacteraceae</taxon>
        <taxon>Dyella</taxon>
    </lineage>
</organism>
<reference evidence="10 11" key="1">
    <citation type="submission" date="2020-09" db="EMBL/GenBank/DDBJ databases">
        <title>Dyella sp. 7MK23 isolated from forest soil.</title>
        <authorList>
            <person name="Fu J."/>
        </authorList>
    </citation>
    <scope>NUCLEOTIDE SEQUENCE [LARGE SCALE GENOMIC DNA]</scope>
    <source>
        <strain evidence="10 11">7MK23</strain>
    </source>
</reference>
<evidence type="ECO:0000313" key="10">
    <source>
        <dbReference type="EMBL" id="MBE1162460.1"/>
    </source>
</evidence>
<evidence type="ECO:0000256" key="2">
    <source>
        <dbReference type="ARBA" id="ARBA00002681"/>
    </source>
</evidence>
<evidence type="ECO:0000256" key="4">
    <source>
        <dbReference type="ARBA" id="ARBA00010662"/>
    </source>
</evidence>
<comment type="function">
    <text evidence="2 7">Hydrolysis of 6-phosphogluconolactone to 6-phosphogluconate.</text>
</comment>
<keyword evidence="11" id="KW-1185">Reference proteome</keyword>
<evidence type="ECO:0000256" key="3">
    <source>
        <dbReference type="ARBA" id="ARBA00004961"/>
    </source>
</evidence>
<comment type="pathway">
    <text evidence="3 7">Carbohydrate degradation; pentose phosphate pathway; D-ribulose 5-phosphate from D-glucose 6-phosphate (oxidative stage): step 2/3.</text>
</comment>
<feature type="compositionally biased region" description="Basic and acidic residues" evidence="8">
    <location>
        <begin position="16"/>
        <end position="27"/>
    </location>
</feature>
<dbReference type="Pfam" id="PF01182">
    <property type="entry name" value="Glucosamine_iso"/>
    <property type="match status" value="1"/>
</dbReference>
<dbReference type="Proteomes" id="UP000651010">
    <property type="component" value="Unassembled WGS sequence"/>
</dbReference>
<dbReference type="CDD" id="cd01400">
    <property type="entry name" value="6PGL"/>
    <property type="match status" value="1"/>
</dbReference>